<evidence type="ECO:0000313" key="1">
    <source>
        <dbReference type="EMBL" id="MFD0691772.1"/>
    </source>
</evidence>
<organism evidence="1 2">
    <name type="scientific">Actinomadura fibrosa</name>
    <dbReference type="NCBI Taxonomy" id="111802"/>
    <lineage>
        <taxon>Bacteria</taxon>
        <taxon>Bacillati</taxon>
        <taxon>Actinomycetota</taxon>
        <taxon>Actinomycetes</taxon>
        <taxon>Streptosporangiales</taxon>
        <taxon>Thermomonosporaceae</taxon>
        <taxon>Actinomadura</taxon>
    </lineage>
</organism>
<sequence>MSRALVVLAKRRPDMADLPELVGSSGGTGLKMGGTYVFDAQDRLLVRVREPILVVVPGEVERLLEADVREPVWWVELHAAADIAEAERIARHCADGIAARSDGTVWSEGGR</sequence>
<keyword evidence="2" id="KW-1185">Reference proteome</keyword>
<accession>A0ABW2XZL3</accession>
<dbReference type="Proteomes" id="UP001597063">
    <property type="component" value="Unassembled WGS sequence"/>
</dbReference>
<evidence type="ECO:0000313" key="2">
    <source>
        <dbReference type="Proteomes" id="UP001597063"/>
    </source>
</evidence>
<reference evidence="2" key="1">
    <citation type="journal article" date="2019" name="Int. J. Syst. Evol. Microbiol.">
        <title>The Global Catalogue of Microorganisms (GCM) 10K type strain sequencing project: providing services to taxonomists for standard genome sequencing and annotation.</title>
        <authorList>
            <consortium name="The Broad Institute Genomics Platform"/>
            <consortium name="The Broad Institute Genome Sequencing Center for Infectious Disease"/>
            <person name="Wu L."/>
            <person name="Ma J."/>
        </authorList>
    </citation>
    <scope>NUCLEOTIDE SEQUENCE [LARGE SCALE GENOMIC DNA]</scope>
    <source>
        <strain evidence="2">JCM 9371</strain>
    </source>
</reference>
<dbReference type="RefSeq" id="WP_131759964.1">
    <property type="nucleotide sequence ID" value="NZ_CAACUY010000097.1"/>
</dbReference>
<proteinExistence type="predicted"/>
<dbReference type="EMBL" id="JBHTGP010000033">
    <property type="protein sequence ID" value="MFD0691772.1"/>
    <property type="molecule type" value="Genomic_DNA"/>
</dbReference>
<name>A0ABW2XZL3_9ACTN</name>
<protein>
    <submittedName>
        <fullName evidence="1">Uncharacterized protein</fullName>
    </submittedName>
</protein>
<comment type="caution">
    <text evidence="1">The sequence shown here is derived from an EMBL/GenBank/DDBJ whole genome shotgun (WGS) entry which is preliminary data.</text>
</comment>
<gene>
    <name evidence="1" type="ORF">ACFQZM_45285</name>
</gene>